<sequence>MWPFLFLPIPSTPPKKFFLQIFLKYNKYKLRSIQYCCHISPKAFQNKHKMMNE</sequence>
<proteinExistence type="predicted"/>
<name>A0ACB0XX79_MELEN</name>
<dbReference type="EMBL" id="CAVMJV010000003">
    <property type="protein sequence ID" value="CAK5021319.1"/>
    <property type="molecule type" value="Genomic_DNA"/>
</dbReference>
<evidence type="ECO:0000313" key="2">
    <source>
        <dbReference type="Proteomes" id="UP001497535"/>
    </source>
</evidence>
<reference evidence="1" key="1">
    <citation type="submission" date="2023-11" db="EMBL/GenBank/DDBJ databases">
        <authorList>
            <person name="Poullet M."/>
        </authorList>
    </citation>
    <scope>NUCLEOTIDE SEQUENCE</scope>
    <source>
        <strain evidence="1">E1834</strain>
    </source>
</reference>
<accession>A0ACB0XX79</accession>
<evidence type="ECO:0000313" key="1">
    <source>
        <dbReference type="EMBL" id="CAK5021319.1"/>
    </source>
</evidence>
<keyword evidence="2" id="KW-1185">Reference proteome</keyword>
<protein>
    <submittedName>
        <fullName evidence="1">Uncharacterized protein</fullName>
    </submittedName>
</protein>
<comment type="caution">
    <text evidence="1">The sequence shown here is derived from an EMBL/GenBank/DDBJ whole genome shotgun (WGS) entry which is preliminary data.</text>
</comment>
<gene>
    <name evidence="1" type="ORF">MENTE1834_LOCUS4701</name>
</gene>
<dbReference type="Proteomes" id="UP001497535">
    <property type="component" value="Unassembled WGS sequence"/>
</dbReference>
<organism evidence="1 2">
    <name type="scientific">Meloidogyne enterolobii</name>
    <name type="common">Root-knot nematode worm</name>
    <name type="synonym">Meloidogyne mayaguensis</name>
    <dbReference type="NCBI Taxonomy" id="390850"/>
    <lineage>
        <taxon>Eukaryota</taxon>
        <taxon>Metazoa</taxon>
        <taxon>Ecdysozoa</taxon>
        <taxon>Nematoda</taxon>
        <taxon>Chromadorea</taxon>
        <taxon>Rhabditida</taxon>
        <taxon>Tylenchina</taxon>
        <taxon>Tylenchomorpha</taxon>
        <taxon>Tylenchoidea</taxon>
        <taxon>Meloidogynidae</taxon>
        <taxon>Meloidogyninae</taxon>
        <taxon>Meloidogyne</taxon>
    </lineage>
</organism>